<keyword evidence="3" id="KW-0805">Transcription regulation</keyword>
<feature type="binding site" evidence="3">
    <location>
        <position position="184"/>
    </location>
    <ligand>
        <name>biotin</name>
        <dbReference type="ChEBI" id="CHEBI:57586"/>
    </ligand>
</feature>
<dbReference type="InterPro" id="IPR004408">
    <property type="entry name" value="Biotin_CoA_COase_ligase"/>
</dbReference>
<dbReference type="Pfam" id="PF03099">
    <property type="entry name" value="BPL_LplA_LipB"/>
    <property type="match status" value="1"/>
</dbReference>
<dbReference type="PROSITE" id="PS51733">
    <property type="entry name" value="BPL_LPL_CATALYTIC"/>
    <property type="match status" value="1"/>
</dbReference>
<evidence type="ECO:0000256" key="3">
    <source>
        <dbReference type="HAMAP-Rule" id="MF_00978"/>
    </source>
</evidence>
<keyword evidence="3" id="KW-0067">ATP-binding</keyword>
<feature type="DNA-binding region" description="H-T-H motif" evidence="3">
    <location>
        <begin position="19"/>
        <end position="38"/>
    </location>
</feature>
<dbReference type="HAMAP" id="MF_00978">
    <property type="entry name" value="Bifunct_BirA"/>
    <property type="match status" value="1"/>
</dbReference>
<dbReference type="PANTHER" id="PTHR12835:SF5">
    <property type="entry name" value="BIOTIN--PROTEIN LIGASE"/>
    <property type="match status" value="1"/>
</dbReference>
<protein>
    <recommendedName>
        <fullName evidence="3">Bifunctional ligase/repressor BirA</fullName>
    </recommendedName>
    <alternativeName>
        <fullName evidence="3">Biotin--[acetyl-CoA-carboxylase] ligase</fullName>
        <ecNumber evidence="3">6.3.4.15</ecNumber>
    </alternativeName>
    <alternativeName>
        <fullName evidence="3">Biotin--protein ligase</fullName>
    </alternativeName>
    <alternativeName>
        <fullName evidence="3">Biotin-[acetyl-CoA carboxylase] synthetase</fullName>
    </alternativeName>
</protein>
<keyword evidence="2 3" id="KW-0092">Biotin</keyword>
<name>A0ABS6G3I8_9FIRM</name>
<proteinExistence type="inferred from homology"/>
<gene>
    <name evidence="3" type="primary">birA</name>
    <name evidence="5" type="ORF">KQI88_07590</name>
</gene>
<dbReference type="InterPro" id="IPR003142">
    <property type="entry name" value="BPL_C"/>
</dbReference>
<dbReference type="Proteomes" id="UP000779508">
    <property type="component" value="Unassembled WGS sequence"/>
</dbReference>
<dbReference type="InterPro" id="IPR030855">
    <property type="entry name" value="Bifunct_BirA"/>
</dbReference>
<dbReference type="InterPro" id="IPR004143">
    <property type="entry name" value="BPL_LPL_catalytic"/>
</dbReference>
<keyword evidence="1 3" id="KW-0436">Ligase</keyword>
<evidence type="ECO:0000313" key="5">
    <source>
        <dbReference type="EMBL" id="MBU5676277.1"/>
    </source>
</evidence>
<keyword evidence="3" id="KW-0547">Nucleotide-binding</keyword>
<dbReference type="RefSeq" id="WP_216415882.1">
    <property type="nucleotide sequence ID" value="NZ_JAHLQK010000002.1"/>
</dbReference>
<dbReference type="PANTHER" id="PTHR12835">
    <property type="entry name" value="BIOTIN PROTEIN LIGASE"/>
    <property type="match status" value="1"/>
</dbReference>
<evidence type="ECO:0000259" key="4">
    <source>
        <dbReference type="PROSITE" id="PS51733"/>
    </source>
</evidence>
<dbReference type="CDD" id="cd16442">
    <property type="entry name" value="BPL"/>
    <property type="match status" value="1"/>
</dbReference>
<dbReference type="NCBIfam" id="TIGR00121">
    <property type="entry name" value="birA_ligase"/>
    <property type="match status" value="1"/>
</dbReference>
<evidence type="ECO:0000256" key="1">
    <source>
        <dbReference type="ARBA" id="ARBA00022598"/>
    </source>
</evidence>
<dbReference type="EC" id="6.3.4.15" evidence="3"/>
<sequence length="326" mass="36301">MRSKILEELYINKGNYISGEVLRTKLGVSRTAIWKHINALKEEGYNIETIPRKGYMLLEMKDKLLPKEIEALISNNAIGQQIVYFDSIDSTNSYAKKEANKLKDGTVILSEEQLLGRGRRGRNWSSPKGTGIWMSLVLKPNIPPTEGVKMTQIAAAAVCKSIRELTGLNALIKWPNDIVINGKKICGILTEMAGELNEVNYIIVGIGINVNTDGFSCELKEKATSLFIEGGKKIDRRELVVNILKNFEALYNIYIKDLNLDETLVIVKNYSAILGKEIKIIQGNLEKKARAIDINNEGLLLVQMDDGSKELISSGEVSIRGENGYI</sequence>
<comment type="function">
    <text evidence="3">Acts both as a biotin--[acetyl-CoA-carboxylase] ligase and a repressor.</text>
</comment>
<evidence type="ECO:0000256" key="2">
    <source>
        <dbReference type="ARBA" id="ARBA00023267"/>
    </source>
</evidence>
<dbReference type="Pfam" id="PF08279">
    <property type="entry name" value="HTH_11"/>
    <property type="match status" value="1"/>
</dbReference>
<comment type="similarity">
    <text evidence="3">Belongs to the biotin--protein ligase family.</text>
</comment>
<feature type="domain" description="BPL/LPL catalytic" evidence="4">
    <location>
        <begin position="67"/>
        <end position="255"/>
    </location>
</feature>
<accession>A0ABS6G3I8</accession>
<dbReference type="GO" id="GO:0004077">
    <property type="term" value="F:biotin--[biotin carboxyl-carrier protein] ligase activity"/>
    <property type="evidence" value="ECO:0007669"/>
    <property type="project" value="UniProtKB-EC"/>
</dbReference>
<keyword evidence="3" id="KW-0238">DNA-binding</keyword>
<dbReference type="EMBL" id="JAHLQK010000002">
    <property type="protein sequence ID" value="MBU5676277.1"/>
    <property type="molecule type" value="Genomic_DNA"/>
</dbReference>
<dbReference type="InterPro" id="IPR013196">
    <property type="entry name" value="HTH_11"/>
</dbReference>
<reference evidence="5 6" key="1">
    <citation type="submission" date="2021-06" db="EMBL/GenBank/DDBJ databases">
        <authorList>
            <person name="Sun Q."/>
            <person name="Li D."/>
        </authorList>
    </citation>
    <scope>NUCLEOTIDE SEQUENCE [LARGE SCALE GENOMIC DNA]</scope>
    <source>
        <strain evidence="5 6">MSJ-5</strain>
    </source>
</reference>
<evidence type="ECO:0000313" key="6">
    <source>
        <dbReference type="Proteomes" id="UP000779508"/>
    </source>
</evidence>
<comment type="catalytic activity">
    <reaction evidence="3">
        <text>biotin + L-lysyl-[protein] + ATP = N(6)-biotinyl-L-lysyl-[protein] + AMP + diphosphate + H(+)</text>
        <dbReference type="Rhea" id="RHEA:11756"/>
        <dbReference type="Rhea" id="RHEA-COMP:9752"/>
        <dbReference type="Rhea" id="RHEA-COMP:10505"/>
        <dbReference type="ChEBI" id="CHEBI:15378"/>
        <dbReference type="ChEBI" id="CHEBI:29969"/>
        <dbReference type="ChEBI" id="CHEBI:30616"/>
        <dbReference type="ChEBI" id="CHEBI:33019"/>
        <dbReference type="ChEBI" id="CHEBI:57586"/>
        <dbReference type="ChEBI" id="CHEBI:83144"/>
        <dbReference type="ChEBI" id="CHEBI:456215"/>
        <dbReference type="EC" id="6.3.4.15"/>
    </reaction>
</comment>
<comment type="caution">
    <text evidence="5">The sequence shown here is derived from an EMBL/GenBank/DDBJ whole genome shotgun (WGS) entry which is preliminary data.</text>
</comment>
<feature type="binding site" evidence="3">
    <location>
        <begin position="117"/>
        <end position="119"/>
    </location>
    <ligand>
        <name>biotin</name>
        <dbReference type="ChEBI" id="CHEBI:57586"/>
    </ligand>
</feature>
<organism evidence="5 6">
    <name type="scientific">Alkaliphilus flagellatus</name>
    <dbReference type="NCBI Taxonomy" id="2841507"/>
    <lineage>
        <taxon>Bacteria</taxon>
        <taxon>Bacillati</taxon>
        <taxon>Bacillota</taxon>
        <taxon>Clostridia</taxon>
        <taxon>Peptostreptococcales</taxon>
        <taxon>Natronincolaceae</taxon>
        <taxon>Alkaliphilus</taxon>
    </lineage>
</organism>
<dbReference type="Pfam" id="PF02237">
    <property type="entry name" value="BPL_C"/>
    <property type="match status" value="1"/>
</dbReference>
<keyword evidence="3" id="KW-0804">Transcription</keyword>
<feature type="binding site" evidence="3">
    <location>
        <position position="113"/>
    </location>
    <ligand>
        <name>biotin</name>
        <dbReference type="ChEBI" id="CHEBI:57586"/>
    </ligand>
</feature>
<feature type="binding site" evidence="3">
    <location>
        <begin position="90"/>
        <end position="92"/>
    </location>
    <ligand>
        <name>biotin</name>
        <dbReference type="ChEBI" id="CHEBI:57586"/>
    </ligand>
</feature>
<keyword evidence="6" id="KW-1185">Reference proteome</keyword>
<keyword evidence="3" id="KW-0678">Repressor</keyword>